<gene>
    <name evidence="2" type="ordered locus">Awo_c12490</name>
</gene>
<dbReference type="AlphaFoldDB" id="H6LDZ0"/>
<dbReference type="KEGG" id="awo:Awo_c12490"/>
<name>H6LDZ0_ACEWD</name>
<evidence type="ECO:0000256" key="1">
    <source>
        <dbReference type="ARBA" id="ARBA00023270"/>
    </source>
</evidence>
<dbReference type="SUPFAM" id="SSF51569">
    <property type="entry name" value="Aldolase"/>
    <property type="match status" value="1"/>
</dbReference>
<dbReference type="EMBL" id="CP002987">
    <property type="protein sequence ID" value="AFA48033.1"/>
    <property type="molecule type" value="Genomic_DNA"/>
</dbReference>
<dbReference type="Pfam" id="PF00923">
    <property type="entry name" value="TAL_FSA"/>
    <property type="match status" value="1"/>
</dbReference>
<reference evidence="3" key="1">
    <citation type="submission" date="2011-07" db="EMBL/GenBank/DDBJ databases">
        <title>Complete genome sequence of Acetobacterium woodii.</title>
        <authorList>
            <person name="Poehlein A."/>
            <person name="Schmidt S."/>
            <person name="Kaster A.-K."/>
            <person name="Goenrich M."/>
            <person name="Vollmers J."/>
            <person name="Thuermer A."/>
            <person name="Gottschalk G."/>
            <person name="Thauer R.K."/>
            <person name="Daniel R."/>
            <person name="Mueller V."/>
        </authorList>
    </citation>
    <scope>NUCLEOTIDE SEQUENCE [LARGE SCALE GENOMIC DNA]</scope>
    <source>
        <strain evidence="3">ATCC 29683 / DSM 1030 / JCM 2381 / KCTC 1655 / WB1</strain>
    </source>
</reference>
<dbReference type="eggNOG" id="COG0176">
    <property type="taxonomic scope" value="Bacteria"/>
</dbReference>
<organism evidence="2 3">
    <name type="scientific">Acetobacterium woodii (strain ATCC 29683 / DSM 1030 / JCM 2381 / KCTC 1655 / WB1)</name>
    <dbReference type="NCBI Taxonomy" id="931626"/>
    <lineage>
        <taxon>Bacteria</taxon>
        <taxon>Bacillati</taxon>
        <taxon>Bacillota</taxon>
        <taxon>Clostridia</taxon>
        <taxon>Eubacteriales</taxon>
        <taxon>Eubacteriaceae</taxon>
        <taxon>Acetobacterium</taxon>
    </lineage>
</organism>
<dbReference type="EC" id="2.2.1.2" evidence="2"/>
<protein>
    <submittedName>
        <fullName evidence="2">Transaldolase 1</fullName>
        <ecNumber evidence="2">2.2.1.2</ecNumber>
    </submittedName>
</protein>
<keyword evidence="2" id="KW-0808">Transferase</keyword>
<dbReference type="InterPro" id="IPR001585">
    <property type="entry name" value="TAL/FSA"/>
</dbReference>
<dbReference type="Gene3D" id="3.20.20.70">
    <property type="entry name" value="Aldolase class I"/>
    <property type="match status" value="1"/>
</dbReference>
<keyword evidence="1" id="KW-0704">Schiff base</keyword>
<dbReference type="Proteomes" id="UP000007177">
    <property type="component" value="Chromosome"/>
</dbReference>
<proteinExistence type="predicted"/>
<reference evidence="2 3" key="2">
    <citation type="journal article" date="2012" name="PLoS ONE">
        <title>An ancient pathway combining carbon dioxide fixation with the generation and utilization of a sodium ion gradient for ATP synthesis.</title>
        <authorList>
            <person name="Poehlein A."/>
            <person name="Schmidt S."/>
            <person name="Kaster A.K."/>
            <person name="Goenrich M."/>
            <person name="Vollmers J."/>
            <person name="Thurmer A."/>
            <person name="Bertsch J."/>
            <person name="Schuchmann K."/>
            <person name="Voigt B."/>
            <person name="Hecker M."/>
            <person name="Daniel R."/>
            <person name="Thauer R.K."/>
            <person name="Gottschalk G."/>
            <person name="Muller V."/>
        </authorList>
    </citation>
    <scope>NUCLEOTIDE SEQUENCE [LARGE SCALE GENOMIC DNA]</scope>
    <source>
        <strain evidence="3">ATCC 29683 / DSM 1030 / JCM 2381 / KCTC 1655 / WB1</strain>
    </source>
</reference>
<dbReference type="InterPro" id="IPR013785">
    <property type="entry name" value="Aldolase_TIM"/>
</dbReference>
<evidence type="ECO:0000313" key="2">
    <source>
        <dbReference type="EMBL" id="AFA48033.1"/>
    </source>
</evidence>
<keyword evidence="3" id="KW-1185">Reference proteome</keyword>
<dbReference type="HOGENOM" id="CLU_628135_0_0_9"/>
<accession>H6LDZ0</accession>
<dbReference type="GO" id="GO:0005975">
    <property type="term" value="P:carbohydrate metabolic process"/>
    <property type="evidence" value="ECO:0007669"/>
    <property type="project" value="InterPro"/>
</dbReference>
<dbReference type="GO" id="GO:0004801">
    <property type="term" value="F:transaldolase activity"/>
    <property type="evidence" value="ECO:0007669"/>
    <property type="project" value="UniProtKB-EC"/>
</dbReference>
<dbReference type="RefSeq" id="WP_014355636.1">
    <property type="nucleotide sequence ID" value="NC_016894.1"/>
</dbReference>
<sequence>MREIKNVSCTLNTLLDDTVVVIDSQKKDVNRVLNHHLPLDQYEILSKYVKKIGVTQRFSDVIQTFKTPENETPEGFRVAYELAANGILKADLIRDISYDKNGKKRPTNLLFSADSANPYEIKPISKMIANLTCNPGIIYDLFINNPQANIGNQYKTRDEVMEEIGRILGPGADISVELNDPFGKSDTEILEEAEKFKEMLSEYRVVIKVPHTGPVTNENVSQLLSGDKKLNKSFSEVTTEGAFRGHNLALMLEEHGFRVNFTLMFEPYQTALALQAKPYFVNSFIRHRLIQSQLMDQSLKQYQATGNPQFIEKIRDMFIEKDYLKVDQKKMDLLAVKKMAEDILQYHHFNDAEGSDGLDSVRHNLRLFKNTNLDDSRLIICSMEGDFNYPDIDKLLVEKEFEDLVHRVVITAEPNYLARFTSCNQVVSYQRRFMNAANGQK</sequence>
<dbReference type="STRING" id="931626.Awo_c12490"/>
<evidence type="ECO:0000313" key="3">
    <source>
        <dbReference type="Proteomes" id="UP000007177"/>
    </source>
</evidence>